<dbReference type="EMBL" id="CP061800">
    <property type="protein sequence ID" value="QTA87809.1"/>
    <property type="molecule type" value="Genomic_DNA"/>
</dbReference>
<evidence type="ECO:0000256" key="2">
    <source>
        <dbReference type="ARBA" id="ARBA00022691"/>
    </source>
</evidence>
<keyword evidence="2" id="KW-0949">S-adenosyl-L-methionine</keyword>
<keyword evidence="4" id="KW-0408">Iron</keyword>
<dbReference type="AlphaFoldDB" id="A0A975GNI6"/>
<evidence type="ECO:0000256" key="6">
    <source>
        <dbReference type="ARBA" id="ARBA00023601"/>
    </source>
</evidence>
<dbReference type="Pfam" id="PF13186">
    <property type="entry name" value="SPASM"/>
    <property type="match status" value="1"/>
</dbReference>
<reference evidence="8" key="1">
    <citation type="journal article" date="2021" name="Microb. Physiol.">
        <title>Proteogenomic Insights into the Physiology of Marine, Sulfate-Reducing, Filamentous Desulfonema limicola and Desulfonema magnum.</title>
        <authorList>
            <person name="Schnaars V."/>
            <person name="Wohlbrand L."/>
            <person name="Scheve S."/>
            <person name="Hinrichs C."/>
            <person name="Reinhardt R."/>
            <person name="Rabus R."/>
        </authorList>
    </citation>
    <scope>NUCLEOTIDE SEQUENCE</scope>
    <source>
        <strain evidence="8">4be13</strain>
    </source>
</reference>
<dbReference type="GO" id="GO:0046872">
    <property type="term" value="F:metal ion binding"/>
    <property type="evidence" value="ECO:0007669"/>
    <property type="project" value="UniProtKB-KW"/>
</dbReference>
<gene>
    <name evidence="8" type="ORF">dnm_038460</name>
</gene>
<keyword evidence="3" id="KW-0479">Metal-binding</keyword>
<sequence>MRCDYCFYLEKHALYKGLPATHRMNDATMEKVIEDMFACSDTPTFIWHGGEPTLMGLDFFVKAVALQRYYAKGREYSNAIQTNGTLLDEEWARFLKNENFLVGVSLDGPEHVHNQYRKDLRGNGTFQQVFENAKMLSDKGVQVNVLATVNAYSVKYAEEIYKFFRKNRFTFMQFMPVVETDPRNPDAAAPYSVDAKDYGVFLNRLFNLWVKDFDFKRLRQKTSVRFFDALIQKYVGMVPDHCIFHKVCGDALVVEHNGDLFSCDYLVSEDTRVGNIHEMSIGEAFRSRDHLAFGRRKSDFGIECKECQWLDLCYGGCIKDRIRDPKDKGHNHFCESYKFFFERADKRLRKFAKLYRDHYQN</sequence>
<dbReference type="InterPro" id="IPR007197">
    <property type="entry name" value="rSAM"/>
</dbReference>
<proteinExistence type="inferred from homology"/>
<evidence type="ECO:0000313" key="8">
    <source>
        <dbReference type="EMBL" id="QTA87809.1"/>
    </source>
</evidence>
<dbReference type="PANTHER" id="PTHR43273:SF3">
    <property type="entry name" value="ANAEROBIC SULFATASE-MATURATING ENZYME HOMOLOG ASLB-RELATED"/>
    <property type="match status" value="1"/>
</dbReference>
<dbReference type="InterPro" id="IPR023867">
    <property type="entry name" value="Sulphatase_maturase_rSAM"/>
</dbReference>
<dbReference type="InterPro" id="IPR058240">
    <property type="entry name" value="rSAM_sf"/>
</dbReference>
<dbReference type="Pfam" id="PF04055">
    <property type="entry name" value="Radical_SAM"/>
    <property type="match status" value="1"/>
</dbReference>
<dbReference type="GO" id="GO:0051536">
    <property type="term" value="F:iron-sulfur cluster binding"/>
    <property type="evidence" value="ECO:0007669"/>
    <property type="project" value="UniProtKB-KW"/>
</dbReference>
<dbReference type="PROSITE" id="PS51918">
    <property type="entry name" value="RADICAL_SAM"/>
    <property type="match status" value="1"/>
</dbReference>
<dbReference type="SUPFAM" id="SSF102114">
    <property type="entry name" value="Radical SAM enzymes"/>
    <property type="match status" value="1"/>
</dbReference>
<feature type="domain" description="Radical SAM core" evidence="7">
    <location>
        <begin position="1"/>
        <end position="211"/>
    </location>
</feature>
<comment type="similarity">
    <text evidence="6">Belongs to the radical SAM superfamily. Anaerobic sulfatase-maturating enzyme family.</text>
</comment>
<evidence type="ECO:0000256" key="5">
    <source>
        <dbReference type="ARBA" id="ARBA00023014"/>
    </source>
</evidence>
<evidence type="ECO:0000313" key="9">
    <source>
        <dbReference type="Proteomes" id="UP000663722"/>
    </source>
</evidence>
<keyword evidence="9" id="KW-1185">Reference proteome</keyword>
<protein>
    <submittedName>
        <fullName evidence="8">Anaerobic sulfatase maturase</fullName>
    </submittedName>
</protein>
<name>A0A975GNI6_9BACT</name>
<evidence type="ECO:0000259" key="7">
    <source>
        <dbReference type="PROSITE" id="PS51918"/>
    </source>
</evidence>
<accession>A0A975GNI6</accession>
<comment type="cofactor">
    <cofactor evidence="1">
        <name>[4Fe-4S] cluster</name>
        <dbReference type="ChEBI" id="CHEBI:49883"/>
    </cofactor>
</comment>
<dbReference type="KEGG" id="dmm:dnm_038460"/>
<dbReference type="PANTHER" id="PTHR43273">
    <property type="entry name" value="ANAEROBIC SULFATASE-MATURATING ENZYME HOMOLOG ASLB-RELATED"/>
    <property type="match status" value="1"/>
</dbReference>
<dbReference type="Gene3D" id="3.20.20.70">
    <property type="entry name" value="Aldolase class I"/>
    <property type="match status" value="1"/>
</dbReference>
<keyword evidence="5" id="KW-0411">Iron-sulfur</keyword>
<evidence type="ECO:0000256" key="3">
    <source>
        <dbReference type="ARBA" id="ARBA00022723"/>
    </source>
</evidence>
<organism evidence="8 9">
    <name type="scientific">Desulfonema magnum</name>
    <dbReference type="NCBI Taxonomy" id="45655"/>
    <lineage>
        <taxon>Bacteria</taxon>
        <taxon>Pseudomonadati</taxon>
        <taxon>Thermodesulfobacteriota</taxon>
        <taxon>Desulfobacteria</taxon>
        <taxon>Desulfobacterales</taxon>
        <taxon>Desulfococcaceae</taxon>
        <taxon>Desulfonema</taxon>
    </lineage>
</organism>
<dbReference type="Proteomes" id="UP000663722">
    <property type="component" value="Chromosome"/>
</dbReference>
<evidence type="ECO:0000256" key="1">
    <source>
        <dbReference type="ARBA" id="ARBA00001966"/>
    </source>
</evidence>
<dbReference type="InterPro" id="IPR023885">
    <property type="entry name" value="4Fe4S-binding_SPASM_dom"/>
</dbReference>
<dbReference type="GO" id="GO:0016491">
    <property type="term" value="F:oxidoreductase activity"/>
    <property type="evidence" value="ECO:0007669"/>
    <property type="project" value="InterPro"/>
</dbReference>
<dbReference type="CDD" id="cd01335">
    <property type="entry name" value="Radical_SAM"/>
    <property type="match status" value="1"/>
</dbReference>
<dbReference type="NCBIfam" id="TIGR04085">
    <property type="entry name" value="rSAM_more_4Fe4S"/>
    <property type="match status" value="1"/>
</dbReference>
<dbReference type="NCBIfam" id="TIGR03942">
    <property type="entry name" value="sulfatase_rSAM"/>
    <property type="match status" value="1"/>
</dbReference>
<dbReference type="InterPro" id="IPR013785">
    <property type="entry name" value="Aldolase_TIM"/>
</dbReference>
<evidence type="ECO:0000256" key="4">
    <source>
        <dbReference type="ARBA" id="ARBA00023004"/>
    </source>
</evidence>